<dbReference type="EMBL" id="JAGPXD010000002">
    <property type="protein sequence ID" value="KAH7367799.1"/>
    <property type="molecule type" value="Genomic_DNA"/>
</dbReference>
<dbReference type="AlphaFoldDB" id="A0A8K0X6P8"/>
<keyword evidence="1" id="KW-1133">Transmembrane helix</keyword>
<evidence type="ECO:0000313" key="3">
    <source>
        <dbReference type="Proteomes" id="UP000813385"/>
    </source>
</evidence>
<dbReference type="Proteomes" id="UP000813385">
    <property type="component" value="Unassembled WGS sequence"/>
</dbReference>
<evidence type="ECO:0000313" key="2">
    <source>
        <dbReference type="EMBL" id="KAH7367799.1"/>
    </source>
</evidence>
<comment type="caution">
    <text evidence="2">The sequence shown here is derived from an EMBL/GenBank/DDBJ whole genome shotgun (WGS) entry which is preliminary data.</text>
</comment>
<keyword evidence="3" id="KW-1185">Reference proteome</keyword>
<sequence length="322" mass="34123">MSAVKTGGPLEWHNAGPLTTTWTAPAACATSGSPIRSGVALPGFSYGAAYYVDGCDGYEIQEECRPNGDKLEEIYEDQNTDVQPTLSHYYSPANQCPQDWATVGIAAMNNGSVSATGLFSPTVFPNGSPTDTTEFPYANWIANMFTTILEPTETAIACCPSGYSAELYAGCYSNFPLTELASRTACRFQYIGGGNNNNEFETETFEWNGVTTTVSYRGVPFTSGWRDSDDAVTETVPFDSAGRPSPTGTRAAFGNSSTWESGIAIVQPMFLVDVGDAEEPANNGTDENAARALTPNSWGAIGAIMAAWGISMVAGVGLLASW</sequence>
<proteinExistence type="predicted"/>
<accession>A0A8K0X6P8</accession>
<organism evidence="2 3">
    <name type="scientific">Plectosphaerella cucumerina</name>
    <dbReference type="NCBI Taxonomy" id="40658"/>
    <lineage>
        <taxon>Eukaryota</taxon>
        <taxon>Fungi</taxon>
        <taxon>Dikarya</taxon>
        <taxon>Ascomycota</taxon>
        <taxon>Pezizomycotina</taxon>
        <taxon>Sordariomycetes</taxon>
        <taxon>Hypocreomycetidae</taxon>
        <taxon>Glomerellales</taxon>
        <taxon>Plectosphaerellaceae</taxon>
        <taxon>Plectosphaerella</taxon>
    </lineage>
</organism>
<protein>
    <submittedName>
        <fullName evidence="2">Uncharacterized protein</fullName>
    </submittedName>
</protein>
<name>A0A8K0X6P8_9PEZI</name>
<evidence type="ECO:0000256" key="1">
    <source>
        <dbReference type="SAM" id="Phobius"/>
    </source>
</evidence>
<gene>
    <name evidence="2" type="ORF">B0T11DRAFT_57992</name>
</gene>
<keyword evidence="1" id="KW-0472">Membrane</keyword>
<dbReference type="OrthoDB" id="5429716at2759"/>
<feature type="transmembrane region" description="Helical" evidence="1">
    <location>
        <begin position="298"/>
        <end position="320"/>
    </location>
</feature>
<reference evidence="2" key="1">
    <citation type="journal article" date="2021" name="Nat. Commun.">
        <title>Genetic determinants of endophytism in the Arabidopsis root mycobiome.</title>
        <authorList>
            <person name="Mesny F."/>
            <person name="Miyauchi S."/>
            <person name="Thiergart T."/>
            <person name="Pickel B."/>
            <person name="Atanasova L."/>
            <person name="Karlsson M."/>
            <person name="Huettel B."/>
            <person name="Barry K.W."/>
            <person name="Haridas S."/>
            <person name="Chen C."/>
            <person name="Bauer D."/>
            <person name="Andreopoulos W."/>
            <person name="Pangilinan J."/>
            <person name="LaButti K."/>
            <person name="Riley R."/>
            <person name="Lipzen A."/>
            <person name="Clum A."/>
            <person name="Drula E."/>
            <person name="Henrissat B."/>
            <person name="Kohler A."/>
            <person name="Grigoriev I.V."/>
            <person name="Martin F.M."/>
            <person name="Hacquard S."/>
        </authorList>
    </citation>
    <scope>NUCLEOTIDE SEQUENCE</scope>
    <source>
        <strain evidence="2">MPI-CAGE-AT-0016</strain>
    </source>
</reference>
<keyword evidence="1" id="KW-0812">Transmembrane</keyword>